<evidence type="ECO:0000313" key="2">
    <source>
        <dbReference type="EMBL" id="RNF32798.1"/>
    </source>
</evidence>
<comment type="caution">
    <text evidence="2">The sequence shown here is derived from an EMBL/GenBank/DDBJ whole genome shotgun (WGS) entry which is preliminary data.</text>
</comment>
<dbReference type="AlphaFoldDB" id="A0A422QS07"/>
<sequence length="62" mass="7125">MPRLARSTTRADRIRAGSHRSAGNVTFRKFFKHITNGDMIAERAFHRPRSRPHGQALNRKPS</sequence>
<keyword evidence="3" id="KW-1185">Reference proteome</keyword>
<reference evidence="2" key="1">
    <citation type="submission" date="2018-05" db="EMBL/GenBank/DDBJ databases">
        <title>Reclassification of Methylarcula marina and Methylarcula terricola as Paracoccus methylarcula sp.nov., comb.nov. and Paracoccus terricola comb.nov.</title>
        <authorList>
            <person name="Shmareva M.N."/>
            <person name="Doronina N.V."/>
            <person name="Vasilenko O.V."/>
            <person name="Tarlachkov S.V."/>
            <person name="Trotsenko Y.A."/>
        </authorList>
    </citation>
    <scope>NUCLEOTIDE SEQUENCE [LARGE SCALE GENOMIC DNA]</scope>
    <source>
        <strain evidence="2">VKM B-2159</strain>
    </source>
</reference>
<feature type="region of interest" description="Disordered" evidence="1">
    <location>
        <begin position="43"/>
        <end position="62"/>
    </location>
</feature>
<dbReference type="Proteomes" id="UP000238137">
    <property type="component" value="Unassembled WGS sequence"/>
</dbReference>
<evidence type="ECO:0000256" key="1">
    <source>
        <dbReference type="SAM" id="MobiDB-lite"/>
    </source>
</evidence>
<feature type="region of interest" description="Disordered" evidence="1">
    <location>
        <begin position="1"/>
        <end position="21"/>
    </location>
</feature>
<organism evidence="2 3">
    <name type="scientific">Paracoccus methylarcula</name>
    <dbReference type="NCBI Taxonomy" id="72022"/>
    <lineage>
        <taxon>Bacteria</taxon>
        <taxon>Pseudomonadati</taxon>
        <taxon>Pseudomonadota</taxon>
        <taxon>Alphaproteobacteria</taxon>
        <taxon>Rhodobacterales</taxon>
        <taxon>Paracoccaceae</taxon>
        <taxon>Paracoccus</taxon>
    </lineage>
</organism>
<protein>
    <submittedName>
        <fullName evidence="2">Uncharacterized protein</fullName>
    </submittedName>
</protein>
<accession>A0A422QS07</accession>
<dbReference type="EMBL" id="PXNQ02000021">
    <property type="protein sequence ID" value="RNF32798.1"/>
    <property type="molecule type" value="Genomic_DNA"/>
</dbReference>
<proteinExistence type="predicted"/>
<evidence type="ECO:0000313" key="3">
    <source>
        <dbReference type="Proteomes" id="UP000238137"/>
    </source>
</evidence>
<gene>
    <name evidence="2" type="ORF">A7A09_020265</name>
</gene>
<name>A0A422QS07_9RHOB</name>